<reference evidence="6 7" key="1">
    <citation type="submission" date="2016-06" db="EMBL/GenBank/DDBJ databases">
        <authorList>
            <person name="Kjaerup R.B."/>
            <person name="Dalgaard T.S."/>
            <person name="Juul-Madsen H.R."/>
        </authorList>
    </citation>
    <scope>NUCLEOTIDE SEQUENCE [LARGE SCALE GENOMIC DNA]</scope>
    <source>
        <strain evidence="6 7">DSM 43904</strain>
    </source>
</reference>
<evidence type="ECO:0000256" key="4">
    <source>
        <dbReference type="SAM" id="MobiDB-lite"/>
    </source>
</evidence>
<dbReference type="InterPro" id="IPR003593">
    <property type="entry name" value="AAA+_ATPase"/>
</dbReference>
<organism evidence="6 7">
    <name type="scientific">Micromonospora echinaurantiaca</name>
    <dbReference type="NCBI Taxonomy" id="47857"/>
    <lineage>
        <taxon>Bacteria</taxon>
        <taxon>Bacillati</taxon>
        <taxon>Actinomycetota</taxon>
        <taxon>Actinomycetes</taxon>
        <taxon>Micromonosporales</taxon>
        <taxon>Micromonosporaceae</taxon>
        <taxon>Micromonospora</taxon>
    </lineage>
</organism>
<dbReference type="RefSeq" id="WP_088997363.1">
    <property type="nucleotide sequence ID" value="NZ_LT607750.1"/>
</dbReference>
<feature type="region of interest" description="Disordered" evidence="4">
    <location>
        <begin position="237"/>
        <end position="318"/>
    </location>
</feature>
<dbReference type="PANTHER" id="PTHR42939:SF1">
    <property type="entry name" value="ABC TRANSPORTER ATP-BINDING PROTEIN ALBC-RELATED"/>
    <property type="match status" value="1"/>
</dbReference>
<accession>A0A1C5KDI7</accession>
<evidence type="ECO:0000313" key="7">
    <source>
        <dbReference type="Proteomes" id="UP000198217"/>
    </source>
</evidence>
<dbReference type="EMBL" id="LT607750">
    <property type="protein sequence ID" value="SCG80800.1"/>
    <property type="molecule type" value="Genomic_DNA"/>
</dbReference>
<evidence type="ECO:0000313" key="6">
    <source>
        <dbReference type="EMBL" id="SCG80800.1"/>
    </source>
</evidence>
<evidence type="ECO:0000259" key="5">
    <source>
        <dbReference type="PROSITE" id="PS50893"/>
    </source>
</evidence>
<dbReference type="AlphaFoldDB" id="A0A1C5KDI7"/>
<dbReference type="GO" id="GO:0005524">
    <property type="term" value="F:ATP binding"/>
    <property type="evidence" value="ECO:0007669"/>
    <property type="project" value="UniProtKB-KW"/>
</dbReference>
<evidence type="ECO:0000256" key="3">
    <source>
        <dbReference type="ARBA" id="ARBA00022840"/>
    </source>
</evidence>
<keyword evidence="3" id="KW-0067">ATP-binding</keyword>
<feature type="compositionally biased region" description="Low complexity" evidence="4">
    <location>
        <begin position="285"/>
        <end position="312"/>
    </location>
</feature>
<dbReference type="GO" id="GO:0016887">
    <property type="term" value="F:ATP hydrolysis activity"/>
    <property type="evidence" value="ECO:0007669"/>
    <property type="project" value="InterPro"/>
</dbReference>
<protein>
    <submittedName>
        <fullName evidence="6">ABC transporter</fullName>
    </submittedName>
</protein>
<proteinExistence type="predicted"/>
<dbReference type="SMART" id="SM00382">
    <property type="entry name" value="AAA"/>
    <property type="match status" value="1"/>
</dbReference>
<dbReference type="Pfam" id="PF00005">
    <property type="entry name" value="ABC_tran"/>
    <property type="match status" value="1"/>
</dbReference>
<evidence type="ECO:0000256" key="1">
    <source>
        <dbReference type="ARBA" id="ARBA00022448"/>
    </source>
</evidence>
<name>A0A1C5KDI7_9ACTN</name>
<gene>
    <name evidence="6" type="ORF">GA0070609_6653</name>
</gene>
<dbReference type="InterPro" id="IPR003439">
    <property type="entry name" value="ABC_transporter-like_ATP-bd"/>
</dbReference>
<keyword evidence="2" id="KW-0547">Nucleotide-binding</keyword>
<keyword evidence="1" id="KW-0813">Transport</keyword>
<dbReference type="Proteomes" id="UP000198217">
    <property type="component" value="Chromosome I"/>
</dbReference>
<keyword evidence="7" id="KW-1185">Reference proteome</keyword>
<dbReference type="Gene3D" id="3.40.50.300">
    <property type="entry name" value="P-loop containing nucleotide triphosphate hydrolases"/>
    <property type="match status" value="1"/>
</dbReference>
<dbReference type="InterPro" id="IPR051782">
    <property type="entry name" value="ABC_Transporter_VariousFunc"/>
</dbReference>
<dbReference type="PANTHER" id="PTHR42939">
    <property type="entry name" value="ABC TRANSPORTER ATP-BINDING PROTEIN ALBC-RELATED"/>
    <property type="match status" value="1"/>
</dbReference>
<evidence type="ECO:0000256" key="2">
    <source>
        <dbReference type="ARBA" id="ARBA00022741"/>
    </source>
</evidence>
<sequence length="318" mass="32486">MRLENVWLRYRRRGPWVLRGTDARIDPGEVVVVLGRNGAGKSTLLQVAAGVLRPVRGRVTDRPGRVGWVPERFPADQPFTVARYLTAMARVAGLDAAAAGRAVADWTSRLGLSAFRDVRLPELSKGTAQKVGLAQAMLRRPGLLVLDEPWEGLDAGARELVPAVIDEVLATGGSVLVSDHRGETVRLPGARHWTVADGTVTEEASVGSAMAVVEVAVPAARVAGAVARLRAEGHHVLRVRPAEPASSGPGVDQPAEPTSSGPGVDPAVEPGTGPASPGSGGPVGSGPTSSGPAAGRAAEPAPAAGVAAEAGPITGAPR</sequence>
<dbReference type="SUPFAM" id="SSF52540">
    <property type="entry name" value="P-loop containing nucleoside triphosphate hydrolases"/>
    <property type="match status" value="1"/>
</dbReference>
<dbReference type="InterPro" id="IPR027417">
    <property type="entry name" value="P-loop_NTPase"/>
</dbReference>
<feature type="domain" description="ABC transporter" evidence="5">
    <location>
        <begin position="1"/>
        <end position="222"/>
    </location>
</feature>
<dbReference type="PROSITE" id="PS50893">
    <property type="entry name" value="ABC_TRANSPORTER_2"/>
    <property type="match status" value="1"/>
</dbReference>